<dbReference type="InterPro" id="IPR000182">
    <property type="entry name" value="GNAT_dom"/>
</dbReference>
<proteinExistence type="predicted"/>
<dbReference type="CDD" id="cd04301">
    <property type="entry name" value="NAT_SF"/>
    <property type="match status" value="1"/>
</dbReference>
<evidence type="ECO:0000313" key="3">
    <source>
        <dbReference type="Proteomes" id="UP001150062"/>
    </source>
</evidence>
<dbReference type="Pfam" id="PF00583">
    <property type="entry name" value="Acetyltransf_1"/>
    <property type="match status" value="1"/>
</dbReference>
<protein>
    <recommendedName>
        <fullName evidence="1">N-acetyltransferase domain-containing protein</fullName>
    </recommendedName>
</protein>
<dbReference type="Proteomes" id="UP001150062">
    <property type="component" value="Unassembled WGS sequence"/>
</dbReference>
<sequence length="233" mass="27219">MSLESNLIKTLEFENERYLDIKRLTIDYLDQASDLTTNVFRTEGPVCSVMEEDETVLSSFIKTEVNKSLNQGIGVMAIDRETEKIVGCQLMSDCASTEEETEIFNTAIQKMEWNKKIFQKIMGDYFEENQFIRRQAMYIGFLSVHPQYRKMGLGRTLVTQAIKMSKEKGYERCCIWCTSIYSQMICQKLGFKIRKEISYQDLTVDGQYLWKNTFEKHKTPSTTCSELILTKYH</sequence>
<dbReference type="InterPro" id="IPR016181">
    <property type="entry name" value="Acyl_CoA_acyltransferase"/>
</dbReference>
<accession>A0ABQ8Z960</accession>
<name>A0ABQ8Z960_9EUKA</name>
<keyword evidence="3" id="KW-1185">Reference proteome</keyword>
<evidence type="ECO:0000313" key="2">
    <source>
        <dbReference type="EMBL" id="KAJ6253417.1"/>
    </source>
</evidence>
<dbReference type="PROSITE" id="PS51186">
    <property type="entry name" value="GNAT"/>
    <property type="match status" value="1"/>
</dbReference>
<dbReference type="PANTHER" id="PTHR20905">
    <property type="entry name" value="N-ACETYLTRANSFERASE-RELATED"/>
    <property type="match status" value="1"/>
</dbReference>
<dbReference type="SUPFAM" id="SSF55729">
    <property type="entry name" value="Acyl-CoA N-acyltransferases (Nat)"/>
    <property type="match status" value="1"/>
</dbReference>
<dbReference type="PANTHER" id="PTHR20905:SF1">
    <property type="entry name" value="AT07410P-RELATED"/>
    <property type="match status" value="1"/>
</dbReference>
<dbReference type="EMBL" id="JAOAOG010000031">
    <property type="protein sequence ID" value="KAJ6253417.1"/>
    <property type="molecule type" value="Genomic_DNA"/>
</dbReference>
<feature type="domain" description="N-acetyltransferase" evidence="1">
    <location>
        <begin position="19"/>
        <end position="215"/>
    </location>
</feature>
<gene>
    <name evidence="2" type="ORF">M0813_13431</name>
</gene>
<organism evidence="2 3">
    <name type="scientific">Anaeramoeba flamelloides</name>
    <dbReference type="NCBI Taxonomy" id="1746091"/>
    <lineage>
        <taxon>Eukaryota</taxon>
        <taxon>Metamonada</taxon>
        <taxon>Anaeramoebidae</taxon>
        <taxon>Anaeramoeba</taxon>
    </lineage>
</organism>
<evidence type="ECO:0000259" key="1">
    <source>
        <dbReference type="PROSITE" id="PS51186"/>
    </source>
</evidence>
<comment type="caution">
    <text evidence="2">The sequence shown here is derived from an EMBL/GenBank/DDBJ whole genome shotgun (WGS) entry which is preliminary data.</text>
</comment>
<dbReference type="Gene3D" id="3.40.630.30">
    <property type="match status" value="1"/>
</dbReference>
<reference evidence="2" key="1">
    <citation type="submission" date="2022-08" db="EMBL/GenBank/DDBJ databases">
        <title>Novel sulfate-reducing endosymbionts in the free-living metamonad Anaeramoeba.</title>
        <authorList>
            <person name="Jerlstrom-Hultqvist J."/>
            <person name="Cepicka I."/>
            <person name="Gallot-Lavallee L."/>
            <person name="Salas-Leiva D."/>
            <person name="Curtis B.A."/>
            <person name="Zahonova K."/>
            <person name="Pipaliya S."/>
            <person name="Dacks J."/>
            <person name="Roger A.J."/>
        </authorList>
    </citation>
    <scope>NUCLEOTIDE SEQUENCE</scope>
    <source>
        <strain evidence="2">Schooner1</strain>
    </source>
</reference>